<accession>A0ACC5RAS4</accession>
<evidence type="ECO:0000313" key="1">
    <source>
        <dbReference type="EMBL" id="MBK1869702.1"/>
    </source>
</evidence>
<comment type="caution">
    <text evidence="1">The sequence shown here is derived from an EMBL/GenBank/DDBJ whole genome shotgun (WGS) entry which is preliminary data.</text>
</comment>
<name>A0ACC5RAS4_9HYPH</name>
<dbReference type="EMBL" id="JAENHL010000008">
    <property type="protein sequence ID" value="MBK1869702.1"/>
    <property type="molecule type" value="Genomic_DNA"/>
</dbReference>
<protein>
    <submittedName>
        <fullName evidence="1">Phage tail protein</fullName>
    </submittedName>
</protein>
<proteinExistence type="predicted"/>
<reference evidence="1" key="1">
    <citation type="submission" date="2021-01" db="EMBL/GenBank/DDBJ databases">
        <authorList>
            <person name="Sun Q."/>
        </authorList>
    </citation>
    <scope>NUCLEOTIDE SEQUENCE</scope>
    <source>
        <strain evidence="1">YIM B02566</strain>
    </source>
</reference>
<sequence length="677" mass="71803">MCWPDGGAPVPVRPTYPGVYVEEISSGVRPVAAVATSTAVFVGTFRKGLLDEAVRLLSAADFEREYGGLDRSSEASYAIQQFFLNGGTEAWVVRIGQPGPVAGPIAAVTAAANGTLASFGGAAILKFTAGRRMRGASAANPGDWGNFLRLEVEHVSAQTDTLFNLFVSEVAITGNRTTVLQTESFRNLTMKPDTANYAVDVVNQGSRLIQLSRASALSDLTPPAANGTVGADLAAAVPPFADLKDITVSLSVAPGAIALTIPTTATGGFTEWAAGLQTALRSAGAGASIPAELRAYFTGATVDIIGAGSVTNPRRFVVIAGKGAQPFEPTATFTFAGPDAVNYGLSAPLSTRPLQFLPTAGSGADGTIIDPASGNYLVPAAAFRGNAGLKTGLYAIDDMDLVNIIAIPDAPRLGQAGALSVYAEAITYAESRRSMIIIDIPESVVSIDQMQTWLAANESLRHPNSAVYYPRTFTPDPLNQNRQRSLAASGTIAGLWARTDTARGVWKAPAGTDARLRNVESLTYVMTDLENGTLNPLGVNCLRNFPIFSNICWGARTLEGADALASDWKYLPVRRTTLFLEESLYRGTKWVVFEPNDEPLWSQIRLNIGAFMQDLFRQSAFQGSTPNEAYFVKCDGETTTQSDIDNGIVNIEVGFAPLKPAEFVIIKIQQIARATAE</sequence>
<evidence type="ECO:0000313" key="2">
    <source>
        <dbReference type="Proteomes" id="UP000616151"/>
    </source>
</evidence>
<keyword evidence="2" id="KW-1185">Reference proteome</keyword>
<dbReference type="Proteomes" id="UP000616151">
    <property type="component" value="Unassembled WGS sequence"/>
</dbReference>
<gene>
    <name evidence="1" type="ORF">JHL16_25295</name>
</gene>
<organism evidence="1 2">
    <name type="scientific">Taklimakanibacter albus</name>
    <dbReference type="NCBI Taxonomy" id="2800327"/>
    <lineage>
        <taxon>Bacteria</taxon>
        <taxon>Pseudomonadati</taxon>
        <taxon>Pseudomonadota</taxon>
        <taxon>Alphaproteobacteria</taxon>
        <taxon>Hyphomicrobiales</taxon>
        <taxon>Aestuariivirgaceae</taxon>
        <taxon>Taklimakanibacter</taxon>
    </lineage>
</organism>